<dbReference type="PANTHER" id="PTHR46791:SF5">
    <property type="entry name" value="CLR5 DOMAIN-CONTAINING PROTEIN-RELATED"/>
    <property type="match status" value="1"/>
</dbReference>
<dbReference type="InterPro" id="IPR036397">
    <property type="entry name" value="RNaseH_sf"/>
</dbReference>
<dbReference type="Pfam" id="PF24764">
    <property type="entry name" value="rva_4"/>
    <property type="match status" value="1"/>
</dbReference>
<accession>A0ABN8R1U0</accession>
<name>A0ABN8R1U0_9CNID</name>
<reference evidence="2 3" key="1">
    <citation type="submission" date="2022-05" db="EMBL/GenBank/DDBJ databases">
        <authorList>
            <consortium name="Genoscope - CEA"/>
            <person name="William W."/>
        </authorList>
    </citation>
    <scope>NUCLEOTIDE SEQUENCE [LARGE SCALE GENOMIC DNA]</scope>
</reference>
<dbReference type="Gene3D" id="3.30.420.10">
    <property type="entry name" value="Ribonuclease H-like superfamily/Ribonuclease H"/>
    <property type="match status" value="1"/>
</dbReference>
<dbReference type="PROSITE" id="PS50994">
    <property type="entry name" value="INTEGRASE"/>
    <property type="match status" value="1"/>
</dbReference>
<dbReference type="InterPro" id="IPR012337">
    <property type="entry name" value="RNaseH-like_sf"/>
</dbReference>
<dbReference type="Proteomes" id="UP001159427">
    <property type="component" value="Unassembled WGS sequence"/>
</dbReference>
<feature type="domain" description="Integrase catalytic" evidence="1">
    <location>
        <begin position="198"/>
        <end position="379"/>
    </location>
</feature>
<feature type="non-terminal residue" evidence="2">
    <location>
        <position position="1"/>
    </location>
</feature>
<dbReference type="PANTHER" id="PTHR46791">
    <property type="entry name" value="EXPRESSED PROTEIN"/>
    <property type="match status" value="1"/>
</dbReference>
<evidence type="ECO:0000313" key="2">
    <source>
        <dbReference type="EMBL" id="CAH3171365.1"/>
    </source>
</evidence>
<gene>
    <name evidence="2" type="ORF">PEVE_00007831</name>
</gene>
<protein>
    <recommendedName>
        <fullName evidence="1">Integrase catalytic domain-containing protein</fullName>
    </recommendedName>
</protein>
<organism evidence="2 3">
    <name type="scientific">Porites evermanni</name>
    <dbReference type="NCBI Taxonomy" id="104178"/>
    <lineage>
        <taxon>Eukaryota</taxon>
        <taxon>Metazoa</taxon>
        <taxon>Cnidaria</taxon>
        <taxon>Anthozoa</taxon>
        <taxon>Hexacorallia</taxon>
        <taxon>Scleractinia</taxon>
        <taxon>Fungiina</taxon>
        <taxon>Poritidae</taxon>
        <taxon>Porites</taxon>
    </lineage>
</organism>
<comment type="caution">
    <text evidence="2">The sequence shown here is derived from an EMBL/GenBank/DDBJ whole genome shotgun (WGS) entry which is preliminary data.</text>
</comment>
<keyword evidence="3" id="KW-1185">Reference proteome</keyword>
<dbReference type="EMBL" id="CALNXI010001526">
    <property type="protein sequence ID" value="CAH3171365.1"/>
    <property type="molecule type" value="Genomic_DNA"/>
</dbReference>
<dbReference type="SUPFAM" id="SSF53098">
    <property type="entry name" value="Ribonuclease H-like"/>
    <property type="match status" value="1"/>
</dbReference>
<dbReference type="InterPro" id="IPR001584">
    <property type="entry name" value="Integrase_cat-core"/>
</dbReference>
<evidence type="ECO:0000313" key="3">
    <source>
        <dbReference type="Proteomes" id="UP001159427"/>
    </source>
</evidence>
<evidence type="ECO:0000259" key="1">
    <source>
        <dbReference type="PROSITE" id="PS50994"/>
    </source>
</evidence>
<sequence length="471" mass="54295">LDETLLERFENAVQALGNVLPHIQHLHSFATLSEIAHNLRLMYWDYIRHSDFPCRSRCSQVAVLSLSLPETIKTGQPGRPKFDINEETLIELRTLGFNWNEIARMLLVSRWTIQRRVAEFGLEHLSKFDEISDDELDNKVGNFLQEHGCFVGSSMICGHFRSQGIRIQRDRIRKSLTRIDPRNARIRWAITISRRAYCVPGPNSLWHIDGHHSLISWGFVIHGAIDGYSRLITYLHCSTNNRSDTVKELFLRAIQSFGLPSRVRTDRGGENVGIWQEMEVRRGPNRGSYLAGTSTHNQRIERLWRDVFRCVAHIFYYTFQAMEENGLLNMDNPIHKSALHYVFLPRINRAITSFKTAWNNHPLRTEHNWSPQRIWSNGMVDIRNRTLTAVADVAQAEPSIDDLDWYGFDPAAPTPMDDELPIVEVDDDSPLSDHILEQLCTMVNPLQESNRYGIDIYTHCLAILQGLVTSE</sequence>
<dbReference type="InterPro" id="IPR058913">
    <property type="entry name" value="Integrase_dom_put"/>
</dbReference>
<proteinExistence type="predicted"/>